<gene>
    <name evidence="7" type="ORF">HLPR_21380</name>
</gene>
<dbReference type="Gene3D" id="3.50.50.100">
    <property type="match status" value="1"/>
</dbReference>
<dbReference type="PANTHER" id="PTHR42913:SF9">
    <property type="entry name" value="SLR1591 PROTEIN"/>
    <property type="match status" value="1"/>
</dbReference>
<feature type="domain" description="FAD/NAD(P)-binding" evidence="6">
    <location>
        <begin position="6"/>
        <end position="285"/>
    </location>
</feature>
<keyword evidence="5" id="KW-0560">Oxidoreductase</keyword>
<dbReference type="SUPFAM" id="SSF51905">
    <property type="entry name" value="FAD/NAD(P)-binding domain"/>
    <property type="match status" value="2"/>
</dbReference>
<dbReference type="InterPro" id="IPR023753">
    <property type="entry name" value="FAD/NAD-binding_dom"/>
</dbReference>
<sequence length="368" mass="42027">MKKKTLVLVGGGHSHIYLLKEFGLNPNSLLNIILVSEYKYQFYSGMSAAYLEGIYSKDEIRFDIEKICKVSKIKFIKNKVVEINANEKYIMLSDDKKIEFDIISVNTGSIMYGLDIKGVRDYASVIKPLENLESLREKFISGIDKRKNILVAGGGAAGFEIALSLKALSKKLNKVVEVTILDSNSEILSKSNKKIKKISKKLIRENKINFLANKKIKEVFKDCILTNEEEKIPYEYLLWALGSSSSNLYKKSNLKTDIKGFLQVNIFLQSNEYPFLFGAGDCISIDKYKNLKKVGVYAIKESKILYNNILKYLDGKELEEFVPKKEFLSIIYSANKTGILNYKNITFNGKIAFLIKNYIDVNFMKKYK</sequence>
<name>A0AAU9EGC3_9FIRM</name>
<dbReference type="Pfam" id="PF07992">
    <property type="entry name" value="Pyr_redox_2"/>
    <property type="match status" value="1"/>
</dbReference>
<evidence type="ECO:0000256" key="1">
    <source>
        <dbReference type="ARBA" id="ARBA00001974"/>
    </source>
</evidence>
<dbReference type="KEGG" id="hprf:HLPR_21380"/>
<keyword evidence="8" id="KW-1185">Reference proteome</keyword>
<dbReference type="GO" id="GO:0019646">
    <property type="term" value="P:aerobic electron transport chain"/>
    <property type="evidence" value="ECO:0007669"/>
    <property type="project" value="TreeGrafter"/>
</dbReference>
<evidence type="ECO:0000256" key="4">
    <source>
        <dbReference type="ARBA" id="ARBA00022827"/>
    </source>
</evidence>
<reference evidence="7 8" key="1">
    <citation type="submission" date="2023-08" db="EMBL/GenBank/DDBJ databases">
        <title>Helicovermis profunda gen. nov., sp. nov., a novel mesophilic, fermentative bacterium within the Bacillota from a deep-sea hydrothermal vent chimney.</title>
        <authorList>
            <person name="Miyazaki U."/>
            <person name="Mizutani D."/>
            <person name="Hashimoto Y."/>
            <person name="Tame A."/>
            <person name="Sawayama S."/>
            <person name="Miyazaki J."/>
            <person name="Takai K."/>
            <person name="Nakagawa S."/>
        </authorList>
    </citation>
    <scope>NUCLEOTIDE SEQUENCE [LARGE SCALE GENOMIC DNA]</scope>
    <source>
        <strain evidence="7 8">S502</strain>
    </source>
</reference>
<protein>
    <submittedName>
        <fullName evidence="7">FAD-dependent oxidoreductase</fullName>
    </submittedName>
</protein>
<organism evidence="7 8">
    <name type="scientific">Helicovermis profundi</name>
    <dbReference type="NCBI Taxonomy" id="3065157"/>
    <lineage>
        <taxon>Bacteria</taxon>
        <taxon>Bacillati</taxon>
        <taxon>Bacillota</taxon>
        <taxon>Clostridia</taxon>
        <taxon>Helicovermis</taxon>
    </lineage>
</organism>
<dbReference type="EMBL" id="AP028654">
    <property type="protein sequence ID" value="BEP29807.1"/>
    <property type="molecule type" value="Genomic_DNA"/>
</dbReference>
<dbReference type="GO" id="GO:0003955">
    <property type="term" value="F:NAD(P)H dehydrogenase (quinone) activity"/>
    <property type="evidence" value="ECO:0007669"/>
    <property type="project" value="TreeGrafter"/>
</dbReference>
<proteinExistence type="inferred from homology"/>
<comment type="cofactor">
    <cofactor evidence="1">
        <name>FAD</name>
        <dbReference type="ChEBI" id="CHEBI:57692"/>
    </cofactor>
</comment>
<comment type="similarity">
    <text evidence="2">Belongs to the NADH dehydrogenase family.</text>
</comment>
<evidence type="ECO:0000256" key="5">
    <source>
        <dbReference type="ARBA" id="ARBA00023002"/>
    </source>
</evidence>
<evidence type="ECO:0000259" key="6">
    <source>
        <dbReference type="Pfam" id="PF07992"/>
    </source>
</evidence>
<evidence type="ECO:0000313" key="8">
    <source>
        <dbReference type="Proteomes" id="UP001321786"/>
    </source>
</evidence>
<dbReference type="Proteomes" id="UP001321786">
    <property type="component" value="Chromosome"/>
</dbReference>
<dbReference type="AlphaFoldDB" id="A0AAU9EGC3"/>
<dbReference type="InterPro" id="IPR036188">
    <property type="entry name" value="FAD/NAD-bd_sf"/>
</dbReference>
<evidence type="ECO:0000256" key="2">
    <source>
        <dbReference type="ARBA" id="ARBA00005272"/>
    </source>
</evidence>
<dbReference type="PANTHER" id="PTHR42913">
    <property type="entry name" value="APOPTOSIS-INDUCING FACTOR 1"/>
    <property type="match status" value="1"/>
</dbReference>
<keyword evidence="4" id="KW-0274">FAD</keyword>
<dbReference type="RefSeq" id="WP_338535421.1">
    <property type="nucleotide sequence ID" value="NZ_AP028654.1"/>
</dbReference>
<accession>A0AAU9EGC3</accession>
<evidence type="ECO:0000256" key="3">
    <source>
        <dbReference type="ARBA" id="ARBA00022630"/>
    </source>
</evidence>
<keyword evidence="3" id="KW-0285">Flavoprotein</keyword>
<dbReference type="InterPro" id="IPR051169">
    <property type="entry name" value="NADH-Q_oxidoreductase"/>
</dbReference>
<evidence type="ECO:0000313" key="7">
    <source>
        <dbReference type="EMBL" id="BEP29807.1"/>
    </source>
</evidence>